<evidence type="ECO:0000313" key="2">
    <source>
        <dbReference type="Proteomes" id="UP001162992"/>
    </source>
</evidence>
<organism evidence="1 2">
    <name type="scientific">Diphasiastrum complanatum</name>
    <name type="common">Issler's clubmoss</name>
    <name type="synonym">Lycopodium complanatum</name>
    <dbReference type="NCBI Taxonomy" id="34168"/>
    <lineage>
        <taxon>Eukaryota</taxon>
        <taxon>Viridiplantae</taxon>
        <taxon>Streptophyta</taxon>
        <taxon>Embryophyta</taxon>
        <taxon>Tracheophyta</taxon>
        <taxon>Lycopodiopsida</taxon>
        <taxon>Lycopodiales</taxon>
        <taxon>Lycopodiaceae</taxon>
        <taxon>Lycopodioideae</taxon>
        <taxon>Diphasiastrum</taxon>
    </lineage>
</organism>
<protein>
    <submittedName>
        <fullName evidence="1">Uncharacterized protein</fullName>
    </submittedName>
</protein>
<reference evidence="2" key="1">
    <citation type="journal article" date="2024" name="Proc. Natl. Acad. Sci. U.S.A.">
        <title>Extraordinary preservation of gene collinearity over three hundred million years revealed in homosporous lycophytes.</title>
        <authorList>
            <person name="Li C."/>
            <person name="Wickell D."/>
            <person name="Kuo L.Y."/>
            <person name="Chen X."/>
            <person name="Nie B."/>
            <person name="Liao X."/>
            <person name="Peng D."/>
            <person name="Ji J."/>
            <person name="Jenkins J."/>
            <person name="Williams M."/>
            <person name="Shu S."/>
            <person name="Plott C."/>
            <person name="Barry K."/>
            <person name="Rajasekar S."/>
            <person name="Grimwood J."/>
            <person name="Han X."/>
            <person name="Sun S."/>
            <person name="Hou Z."/>
            <person name="He W."/>
            <person name="Dai G."/>
            <person name="Sun C."/>
            <person name="Schmutz J."/>
            <person name="Leebens-Mack J.H."/>
            <person name="Li F.W."/>
            <person name="Wang L."/>
        </authorList>
    </citation>
    <scope>NUCLEOTIDE SEQUENCE [LARGE SCALE GENOMIC DNA]</scope>
    <source>
        <strain evidence="2">cv. PW_Plant_1</strain>
    </source>
</reference>
<dbReference type="EMBL" id="CM055100">
    <property type="protein sequence ID" value="KAJ7544099.1"/>
    <property type="molecule type" value="Genomic_DNA"/>
</dbReference>
<name>A0ACC2CQ24_DIPCM</name>
<sequence>MENQEINTKDYELSRRRKGVSLDRNKDWDRREDDLDDSERRRRLGKSRKSGKNEKDKEPSGMGKNGGGSEYKIDLFENSDEEKVSEKRIDRYEGSCDESDGKHSSAKRKNGSRGKKVAKSAKSKSHEGAGPADRVYSEPKERGPQDQSVRVSKEETEPGYYMEEGVTRRKGEADRGWKKGEYYVEEDDRGIKEFGYAEDYRSRKIEDHLERVASSAAVSHVKGKNKESFREISKSDGVKDVSASKGEAENFKPVEKKRSFKEKSRQEKDEREQEDRRDLIFDDCNEAKGGKTFDRDDKGPRKSKRFREKPVMKGEKTDGGWEETQEVVSHGKNKEGGTFAKLESQWCEAEDGKAGPRSKRGATIVEEERRERVGARERFGEEWDESEDGGKGGGSGGRDAKPNRYVTTGDRIEGGWEDVNSVGRASGRGRGDREEERTYRQKGVRWEDSGDGGRLWVRGRGDDEIEKQRGRDREMIWEELEDVGRSGGRSRPGRRGKGSWSPDGRRGQWRGEWEDYDRDWSDDRDDFEKARNTGRMQLDRDREYRERPREKDYDWVWEREKARDWEETSDRQKTGRYSERLKDRDAQMRDAEHDMERGDWDMIVRRDKADRGRLDQESSIHDTGERERKDRIRVENLRSPPRQGIIPEGSVRGGGVGGKLQTGGPFVPRGGEQSVIQNEYVGFTVEAKWDSHLSEERMRISDAIYVAGDVPRDRYNAGDDEGPPGLDHGFGPGPGRGSGDVGMGYSNFHGRGRGPKGSPGNRGRGGMMGPDIRPFVNNQGSGPGLRGSQQGDKVGRGNRGRGVKGGRGGGRDGQRGNGMPPLMAQGPGPGMGPHFGPLGPSGPLPVLGPGVGLVPGPGMGPGSFSMPPFGGPMGWGNGRGVGELGMMGGPSAPAPVPGPGPISVPRFNANMGVASGPPKFFTPPGAGRGGPAPGPLFAGNPQFAGRGIPSDRGLSGGRSVVRLSAPAGRGPSRGEQNDYSQHFVDTGLRPQNFIRDVELADRFEEYPKLKELITRKDKLISDRATPPMYMQCDLRATELSPELFGTKFDVILVDPPWEEYVRRSPGVGDSMESWTAEEIQNLRIEAIADTPAFIFLWVGDAEGLDQGRNCLKKWGFRRCEDICWVKTNKENPTPALRHDANTLFQHSKRILAWTVFQSIGLDVQTPEYAHNSAKWLLLHSSNEHCLMGIKGTVRRSIDGHIIHANIDTDIIISEEPSYGSVAKPEELYHIIEHFALGQRRLELFGEDHNIRAGWVTAGKGLSSSNFNSQTYSKYFADNEGKVWQGGRGNPPVDAVHLVGTTPEIEALRPKSPPPRPPQQQQSQAGNSVPQSTATNGLAKKLVSASQGTAACEDQQVSVSAQVASAPSESTNGTLGQGSGLGRGGSPKQTQGSVAQSSVETCLNVTIIVNAADAVLEGQRNHAESNDMASDSGKSSLDVSKTLEIGTRIVHEAVLNEQAISQSEIRKLEVHSTVELSSSMHSQATSSS</sequence>
<gene>
    <name evidence="1" type="ORF">O6H91_09G064800</name>
</gene>
<evidence type="ECO:0000313" key="1">
    <source>
        <dbReference type="EMBL" id="KAJ7544099.1"/>
    </source>
</evidence>
<comment type="caution">
    <text evidence="1">The sequence shown here is derived from an EMBL/GenBank/DDBJ whole genome shotgun (WGS) entry which is preliminary data.</text>
</comment>
<accession>A0ACC2CQ24</accession>
<keyword evidence="2" id="KW-1185">Reference proteome</keyword>
<dbReference type="Proteomes" id="UP001162992">
    <property type="component" value="Chromosome 9"/>
</dbReference>
<proteinExistence type="predicted"/>